<proteinExistence type="predicted"/>
<dbReference type="Gene3D" id="1.10.3290.10">
    <property type="entry name" value="Fido-like domain"/>
    <property type="match status" value="1"/>
</dbReference>
<dbReference type="InterPro" id="IPR003812">
    <property type="entry name" value="Fido"/>
</dbReference>
<evidence type="ECO:0000256" key="1">
    <source>
        <dbReference type="PIRSR" id="PIRSR640198-1"/>
    </source>
</evidence>
<dbReference type="InterPro" id="IPR036597">
    <property type="entry name" value="Fido-like_dom_sf"/>
</dbReference>
<organism evidence="5 6">
    <name type="scientific">Acrocarpospora macrocephala</name>
    <dbReference type="NCBI Taxonomy" id="150177"/>
    <lineage>
        <taxon>Bacteria</taxon>
        <taxon>Bacillati</taxon>
        <taxon>Actinomycetota</taxon>
        <taxon>Actinomycetes</taxon>
        <taxon>Streptosporangiales</taxon>
        <taxon>Streptosporangiaceae</taxon>
        <taxon>Acrocarpospora</taxon>
    </lineage>
</organism>
<keyword evidence="2" id="KW-0547">Nucleotide-binding</keyword>
<dbReference type="Pfam" id="PF11972">
    <property type="entry name" value="HTH_13"/>
    <property type="match status" value="1"/>
</dbReference>
<name>A0A5M3WJG7_9ACTN</name>
<dbReference type="GO" id="GO:0005524">
    <property type="term" value="F:ATP binding"/>
    <property type="evidence" value="ECO:0007669"/>
    <property type="project" value="UniProtKB-KW"/>
</dbReference>
<keyword evidence="6" id="KW-1185">Reference proteome</keyword>
<keyword evidence="2" id="KW-0067">ATP-binding</keyword>
<dbReference type="EMBL" id="BLAE01000013">
    <property type="protein sequence ID" value="GES09084.1"/>
    <property type="molecule type" value="Genomic_DNA"/>
</dbReference>
<dbReference type="InterPro" id="IPR021068">
    <property type="entry name" value="HTH_DNA-bd"/>
</dbReference>
<evidence type="ECO:0000313" key="5">
    <source>
        <dbReference type="EMBL" id="GES09084.1"/>
    </source>
</evidence>
<sequence length="228" mass="26080">MHDSLADFEAFLLRPPRLPTLVRCALLHYQFLTIHPLLDGNGRIGRLLVLLFLIQEERLPVPLLYLSAYFERHRVEYYDRLQAVREKGRIQEWLQFFLTAVSAQADDAMQRADSLLTLREQYRSELAGNRSRASEAIELVFDNPILTTRLVRSSLGVTNQGALNLIRHLEGRGWLSKLEVRQGRGGSVFWLAPQVYAVISDEPAEGYREREASELSTQSTESLTGVRN</sequence>
<comment type="caution">
    <text evidence="5">The sequence shown here is derived from an EMBL/GenBank/DDBJ whole genome shotgun (WGS) entry which is preliminary data.</text>
</comment>
<feature type="domain" description="Fido" evidence="4">
    <location>
        <begin position="1"/>
        <end position="99"/>
    </location>
</feature>
<dbReference type="PANTHER" id="PTHR13504">
    <property type="entry name" value="FIDO DOMAIN-CONTAINING PROTEIN DDB_G0283145"/>
    <property type="match status" value="1"/>
</dbReference>
<dbReference type="InterPro" id="IPR040198">
    <property type="entry name" value="Fido_containing"/>
</dbReference>
<accession>A0A5M3WJG7</accession>
<evidence type="ECO:0000313" key="6">
    <source>
        <dbReference type="Proteomes" id="UP000331127"/>
    </source>
</evidence>
<reference evidence="5 6" key="1">
    <citation type="submission" date="2019-10" db="EMBL/GenBank/DDBJ databases">
        <title>Whole genome shotgun sequence of Acrocarpospora macrocephala NBRC 16266.</title>
        <authorList>
            <person name="Ichikawa N."/>
            <person name="Kimura A."/>
            <person name="Kitahashi Y."/>
            <person name="Komaki H."/>
            <person name="Oguchi A."/>
        </authorList>
    </citation>
    <scope>NUCLEOTIDE SEQUENCE [LARGE SCALE GENOMIC DNA]</scope>
    <source>
        <strain evidence="5 6">NBRC 16266</strain>
    </source>
</reference>
<dbReference type="AlphaFoldDB" id="A0A5M3WJG7"/>
<dbReference type="PANTHER" id="PTHR13504:SF38">
    <property type="entry name" value="FIDO DOMAIN-CONTAINING PROTEIN"/>
    <property type="match status" value="1"/>
</dbReference>
<feature type="active site" evidence="1">
    <location>
        <position position="35"/>
    </location>
</feature>
<dbReference type="Pfam" id="PF02661">
    <property type="entry name" value="Fic"/>
    <property type="match status" value="1"/>
</dbReference>
<dbReference type="PROSITE" id="PS51459">
    <property type="entry name" value="FIDO"/>
    <property type="match status" value="1"/>
</dbReference>
<gene>
    <name evidence="5" type="ORF">Amac_026800</name>
</gene>
<dbReference type="Proteomes" id="UP000331127">
    <property type="component" value="Unassembled WGS sequence"/>
</dbReference>
<evidence type="ECO:0000256" key="3">
    <source>
        <dbReference type="SAM" id="MobiDB-lite"/>
    </source>
</evidence>
<dbReference type="SUPFAM" id="SSF140931">
    <property type="entry name" value="Fic-like"/>
    <property type="match status" value="1"/>
</dbReference>
<feature type="compositionally biased region" description="Low complexity" evidence="3">
    <location>
        <begin position="214"/>
        <end position="228"/>
    </location>
</feature>
<evidence type="ECO:0000256" key="2">
    <source>
        <dbReference type="PIRSR" id="PIRSR640198-2"/>
    </source>
</evidence>
<evidence type="ECO:0000259" key="4">
    <source>
        <dbReference type="PROSITE" id="PS51459"/>
    </source>
</evidence>
<feature type="region of interest" description="Disordered" evidence="3">
    <location>
        <begin position="207"/>
        <end position="228"/>
    </location>
</feature>
<feature type="binding site" evidence="2">
    <location>
        <begin position="77"/>
        <end position="78"/>
    </location>
    <ligand>
        <name>ATP</name>
        <dbReference type="ChEBI" id="CHEBI:30616"/>
    </ligand>
</feature>
<feature type="binding site" evidence="2">
    <location>
        <begin position="39"/>
        <end position="46"/>
    </location>
    <ligand>
        <name>ATP</name>
        <dbReference type="ChEBI" id="CHEBI:30616"/>
    </ligand>
</feature>
<protein>
    <recommendedName>
        <fullName evidence="4">Fido domain-containing protein</fullName>
    </recommendedName>
</protein>